<protein>
    <recommendedName>
        <fullName evidence="4">Lipoprotein</fullName>
    </recommendedName>
</protein>
<comment type="caution">
    <text evidence="2">The sequence shown here is derived from an EMBL/GenBank/DDBJ whole genome shotgun (WGS) entry which is preliminary data.</text>
</comment>
<proteinExistence type="predicted"/>
<keyword evidence="3" id="KW-1185">Reference proteome</keyword>
<accession>A0A7X0EX53</accession>
<keyword evidence="1" id="KW-0732">Signal</keyword>
<evidence type="ECO:0000256" key="1">
    <source>
        <dbReference type="SAM" id="SignalP"/>
    </source>
</evidence>
<feature type="signal peptide" evidence="1">
    <location>
        <begin position="1"/>
        <end position="19"/>
    </location>
</feature>
<name>A0A7X0EX53_9ACTN</name>
<gene>
    <name evidence="2" type="ORF">FHU36_003783</name>
</gene>
<dbReference type="RefSeq" id="WP_185085222.1">
    <property type="nucleotide sequence ID" value="NZ_JACHJB010000002.1"/>
</dbReference>
<dbReference type="AlphaFoldDB" id="A0A7X0EX53"/>
<dbReference type="EMBL" id="JACHJB010000002">
    <property type="protein sequence ID" value="MBB6347238.1"/>
    <property type="molecule type" value="Genomic_DNA"/>
</dbReference>
<dbReference type="PROSITE" id="PS51257">
    <property type="entry name" value="PROKAR_LIPOPROTEIN"/>
    <property type="match status" value="1"/>
</dbReference>
<evidence type="ECO:0000313" key="3">
    <source>
        <dbReference type="Proteomes" id="UP000583800"/>
    </source>
</evidence>
<sequence length="224" mass="24953">MTKRLLLVMLMSIGSIALAACSSAEGPPLISPSDPEVGKLRITARQALNGRLDQTVKTAGLTKDISHSELDRCRKGNDDAKNDEDFSSKCTLSLYRAYAWNGDIEALLDRLPDCPGTAELRDYWREFGGKPDPQDSPRIYDVGDLPDLDCAGLTMTFTTPTHSKDPGLDVMPGAKVWDPDGGMYDPYYWAPEGKPWLDTWLRNQKRYRFLVAMEASKDYALIKS</sequence>
<organism evidence="2 3">
    <name type="scientific">Nonomuraea muscovyensis</name>
    <dbReference type="NCBI Taxonomy" id="1124761"/>
    <lineage>
        <taxon>Bacteria</taxon>
        <taxon>Bacillati</taxon>
        <taxon>Actinomycetota</taxon>
        <taxon>Actinomycetes</taxon>
        <taxon>Streptosporangiales</taxon>
        <taxon>Streptosporangiaceae</taxon>
        <taxon>Nonomuraea</taxon>
    </lineage>
</organism>
<evidence type="ECO:0008006" key="4">
    <source>
        <dbReference type="Google" id="ProtNLM"/>
    </source>
</evidence>
<feature type="chain" id="PRO_5039510010" description="Lipoprotein" evidence="1">
    <location>
        <begin position="20"/>
        <end position="224"/>
    </location>
</feature>
<dbReference type="Proteomes" id="UP000583800">
    <property type="component" value="Unassembled WGS sequence"/>
</dbReference>
<reference evidence="2 3" key="1">
    <citation type="submission" date="2020-08" db="EMBL/GenBank/DDBJ databases">
        <title>Sequencing the genomes of 1000 actinobacteria strains.</title>
        <authorList>
            <person name="Klenk H.-P."/>
        </authorList>
    </citation>
    <scope>NUCLEOTIDE SEQUENCE [LARGE SCALE GENOMIC DNA]</scope>
    <source>
        <strain evidence="2 3">DSM 45913</strain>
    </source>
</reference>
<evidence type="ECO:0000313" key="2">
    <source>
        <dbReference type="EMBL" id="MBB6347238.1"/>
    </source>
</evidence>